<proteinExistence type="predicted"/>
<protein>
    <submittedName>
        <fullName evidence="1">Uncharacterized protein</fullName>
    </submittedName>
</protein>
<dbReference type="EMBL" id="GBXM01059775">
    <property type="protein sequence ID" value="JAH48802.1"/>
    <property type="molecule type" value="Transcribed_RNA"/>
</dbReference>
<accession>A0A0E9T600</accession>
<organism evidence="1">
    <name type="scientific">Anguilla anguilla</name>
    <name type="common">European freshwater eel</name>
    <name type="synonym">Muraena anguilla</name>
    <dbReference type="NCBI Taxonomy" id="7936"/>
    <lineage>
        <taxon>Eukaryota</taxon>
        <taxon>Metazoa</taxon>
        <taxon>Chordata</taxon>
        <taxon>Craniata</taxon>
        <taxon>Vertebrata</taxon>
        <taxon>Euteleostomi</taxon>
        <taxon>Actinopterygii</taxon>
        <taxon>Neopterygii</taxon>
        <taxon>Teleostei</taxon>
        <taxon>Anguilliformes</taxon>
        <taxon>Anguillidae</taxon>
        <taxon>Anguilla</taxon>
    </lineage>
</organism>
<sequence length="22" mass="2640">MTYHTSASFHNRRNDFQTAEIL</sequence>
<reference evidence="1" key="2">
    <citation type="journal article" date="2015" name="Fish Shellfish Immunol.">
        <title>Early steps in the European eel (Anguilla anguilla)-Vibrio vulnificus interaction in the gills: Role of the RtxA13 toxin.</title>
        <authorList>
            <person name="Callol A."/>
            <person name="Pajuelo D."/>
            <person name="Ebbesson L."/>
            <person name="Teles M."/>
            <person name="MacKenzie S."/>
            <person name="Amaro C."/>
        </authorList>
    </citation>
    <scope>NUCLEOTIDE SEQUENCE</scope>
</reference>
<reference evidence="1" key="1">
    <citation type="submission" date="2014-11" db="EMBL/GenBank/DDBJ databases">
        <authorList>
            <person name="Amaro Gonzalez C."/>
        </authorList>
    </citation>
    <scope>NUCLEOTIDE SEQUENCE</scope>
</reference>
<evidence type="ECO:0000313" key="1">
    <source>
        <dbReference type="EMBL" id="JAH48802.1"/>
    </source>
</evidence>
<dbReference type="AlphaFoldDB" id="A0A0E9T600"/>
<name>A0A0E9T600_ANGAN</name>